<proteinExistence type="predicted"/>
<keyword evidence="3" id="KW-1185">Reference proteome</keyword>
<organism evidence="2 3">
    <name type="scientific">Labilithrix luteola</name>
    <dbReference type="NCBI Taxonomy" id="1391654"/>
    <lineage>
        <taxon>Bacteria</taxon>
        <taxon>Pseudomonadati</taxon>
        <taxon>Myxococcota</taxon>
        <taxon>Polyangia</taxon>
        <taxon>Polyangiales</taxon>
        <taxon>Labilitrichaceae</taxon>
        <taxon>Labilithrix</taxon>
    </lineage>
</organism>
<feature type="region of interest" description="Disordered" evidence="1">
    <location>
        <begin position="39"/>
        <end position="73"/>
    </location>
</feature>
<reference evidence="2 3" key="1">
    <citation type="submission" date="2015-08" db="EMBL/GenBank/DDBJ databases">
        <authorList>
            <person name="Babu N.S."/>
            <person name="Beckwith C.J."/>
            <person name="Beseler K.G."/>
            <person name="Brison A."/>
            <person name="Carone J.V."/>
            <person name="Caskin T.P."/>
            <person name="Diamond M."/>
            <person name="Durham M.E."/>
            <person name="Foxe J.M."/>
            <person name="Go M."/>
            <person name="Henderson B.A."/>
            <person name="Jones I.B."/>
            <person name="McGettigan J.A."/>
            <person name="Micheletti S.J."/>
            <person name="Nasrallah M.E."/>
            <person name="Ortiz D."/>
            <person name="Piller C.R."/>
            <person name="Privatt S.R."/>
            <person name="Schneider S.L."/>
            <person name="Sharp S."/>
            <person name="Smith T.C."/>
            <person name="Stanton J.D."/>
            <person name="Ullery H.E."/>
            <person name="Wilson R.J."/>
            <person name="Serrano M.G."/>
            <person name="Buck G."/>
            <person name="Lee V."/>
            <person name="Wang Y."/>
            <person name="Carvalho R."/>
            <person name="Voegtly L."/>
            <person name="Shi R."/>
            <person name="Duckworth R."/>
            <person name="Johnson A."/>
            <person name="Loviza R."/>
            <person name="Walstead R."/>
            <person name="Shah Z."/>
            <person name="Kiflezghi M."/>
            <person name="Wade K."/>
            <person name="Ball S.L."/>
            <person name="Bradley K.W."/>
            <person name="Asai D.J."/>
            <person name="Bowman C.A."/>
            <person name="Russell D.A."/>
            <person name="Pope W.H."/>
            <person name="Jacobs-Sera D."/>
            <person name="Hendrix R.W."/>
            <person name="Hatfull G.F."/>
        </authorList>
    </citation>
    <scope>NUCLEOTIDE SEQUENCE [LARGE SCALE GENOMIC DNA]</scope>
    <source>
        <strain evidence="2 3">DSM 27648</strain>
    </source>
</reference>
<evidence type="ECO:0000256" key="1">
    <source>
        <dbReference type="SAM" id="MobiDB-lite"/>
    </source>
</evidence>
<dbReference type="Proteomes" id="UP000064967">
    <property type="component" value="Chromosome"/>
</dbReference>
<sequence>MLASSTRRQGIALLTVVAGCAGGLIAACQVVAGIERVDKGSEVPSSPSAETDAGDAASNPPGDPCVHAGLPGLPEVDNDPTRELPTIVMAVDTSTINPNGVSAEGVDLDGVCTCDTRLDTAHGGASSCVRAGEPICDGDGGVDSHFAAAVAAFTTAFDRDDFTRVNETIRLGRTSLLLFLRKYNGLANDRDVELGIVASNGLRDSHCPDSVEGPLGFYSPGWCGDDEWTVFPDTIVNGFPIAYTAGHVSDYRLVVELDYGIPIPFGNVQVVAGSPITFGRLVPLGDDLKPRDPARPPATANEQRFYRIEDGLISGRVAATDMLAGLGSSLLPDSVGGGRLCQNPTLYSLVHDRICGALDIAKSKKLDFADGYACDAVSTSIYFTAAPARFGKTDTSPQEENGCAAVDGGPIDSGSSVTTYSCK</sequence>
<dbReference type="PROSITE" id="PS51257">
    <property type="entry name" value="PROKAR_LIPOPROTEIN"/>
    <property type="match status" value="1"/>
</dbReference>
<dbReference type="STRING" id="1391654.AKJ09_04989"/>
<dbReference type="AlphaFoldDB" id="A0A0K1PXS6"/>
<evidence type="ECO:0000313" key="3">
    <source>
        <dbReference type="Proteomes" id="UP000064967"/>
    </source>
</evidence>
<accession>A0A0K1PXS6</accession>
<protein>
    <recommendedName>
        <fullName evidence="4">Lipoprotein</fullName>
    </recommendedName>
</protein>
<name>A0A0K1PXS6_9BACT</name>
<dbReference type="EMBL" id="CP012333">
    <property type="protein sequence ID" value="AKU98325.1"/>
    <property type="molecule type" value="Genomic_DNA"/>
</dbReference>
<dbReference type="KEGG" id="llu:AKJ09_04989"/>
<gene>
    <name evidence="2" type="ORF">AKJ09_04989</name>
</gene>
<evidence type="ECO:0008006" key="4">
    <source>
        <dbReference type="Google" id="ProtNLM"/>
    </source>
</evidence>
<evidence type="ECO:0000313" key="2">
    <source>
        <dbReference type="EMBL" id="AKU98325.1"/>
    </source>
</evidence>